<dbReference type="GO" id="GO:0005840">
    <property type="term" value="C:ribosome"/>
    <property type="evidence" value="ECO:0007669"/>
    <property type="project" value="UniProtKB-KW"/>
</dbReference>
<sequence length="182" mass="20651">MNRLKKHYEEIIRFDMIRKFNYINPHMIPKLDKIVVNMGVKEAALDKKQILAPLLILELITGQKAIITKAKKSISNFKIRKGFPIGVSVTLRGNNMYEFLSKLVTIVLPKIRDFKGISMTSINKDGNLAIGIKDLLVFPEIESEYDKFNRAYGANIVIVTTAKTKKEASVLLSGFQIPLKTR</sequence>
<reference evidence="7" key="1">
    <citation type="journal article" date="2004" name="RNA">
        <title>Mitochondrial 3' tRNA editing in the jakobid Seculamonas ecuadoriensis: a novel mechanism and implications for tRNA processing.</title>
        <authorList>
            <person name="Leigh J."/>
            <person name="Lang B.F."/>
        </authorList>
    </citation>
    <scope>NUCLEOTIDE SEQUENCE</scope>
    <source>
        <strain evidence="7">ATCC 50283</strain>
    </source>
</reference>
<dbReference type="InterPro" id="IPR020929">
    <property type="entry name" value="Ribosomal_uL5_CS"/>
</dbReference>
<evidence type="ECO:0000259" key="6">
    <source>
        <dbReference type="Pfam" id="PF00673"/>
    </source>
</evidence>
<evidence type="ECO:0000259" key="5">
    <source>
        <dbReference type="Pfam" id="PF00281"/>
    </source>
</evidence>
<dbReference type="EMBL" id="KC353357">
    <property type="protein sequence ID" value="AGH24341.1"/>
    <property type="molecule type" value="Genomic_DNA"/>
</dbReference>
<dbReference type="Pfam" id="PF00281">
    <property type="entry name" value="Ribosomal_L5"/>
    <property type="match status" value="1"/>
</dbReference>
<dbReference type="InterPro" id="IPR002132">
    <property type="entry name" value="Ribosomal_uL5"/>
</dbReference>
<keyword evidence="7" id="KW-0496">Mitochondrion</keyword>
<geneLocation type="mitochondrion" evidence="7"/>
<dbReference type="SUPFAM" id="SSF55282">
    <property type="entry name" value="RL5-like"/>
    <property type="match status" value="1"/>
</dbReference>
<dbReference type="PROSITE" id="PS00358">
    <property type="entry name" value="RIBOSOMAL_L5"/>
    <property type="match status" value="1"/>
</dbReference>
<dbReference type="Pfam" id="PF00673">
    <property type="entry name" value="Ribosomal_L5_C"/>
    <property type="match status" value="1"/>
</dbReference>
<dbReference type="GO" id="GO:0006412">
    <property type="term" value="P:translation"/>
    <property type="evidence" value="ECO:0007669"/>
    <property type="project" value="InterPro"/>
</dbReference>
<reference evidence="7" key="2">
    <citation type="journal article" date="2006" name="RNA">
        <title>Hybrid E. coli--Mitochondrial ribonuclease P RNAs are catalytically active.</title>
        <authorList>
            <person name="Seif E."/>
            <person name="Cadieux A."/>
            <person name="Lang B.F."/>
        </authorList>
    </citation>
    <scope>NUCLEOTIDE SEQUENCE</scope>
    <source>
        <strain evidence="7">ATCC 50283</strain>
    </source>
</reference>
<dbReference type="InterPro" id="IPR031310">
    <property type="entry name" value="Ribosomal_uL5_N"/>
</dbReference>
<reference evidence="7" key="3">
    <citation type="journal article" date="2013" name="Genome Biol. Evol.">
        <title>Strikingly bacteria-like and gene-rich mitochondrial genomes throughout jakobid protists.</title>
        <authorList>
            <person name="Burger G."/>
            <person name="Gray M.W."/>
            <person name="Forget L."/>
            <person name="Lang B.F."/>
        </authorList>
    </citation>
    <scope>NUCLEOTIDE SEQUENCE</scope>
    <source>
        <strain evidence="7">ATCC 50283</strain>
    </source>
</reference>
<dbReference type="GO" id="GO:1990904">
    <property type="term" value="C:ribonucleoprotein complex"/>
    <property type="evidence" value="ECO:0007669"/>
    <property type="project" value="UniProtKB-KW"/>
</dbReference>
<dbReference type="InterPro" id="IPR022803">
    <property type="entry name" value="Ribosomal_uL5_dom_sf"/>
</dbReference>
<keyword evidence="3 4" id="KW-0687">Ribonucleoprotein</keyword>
<dbReference type="Gene3D" id="3.30.1440.10">
    <property type="match status" value="1"/>
</dbReference>
<keyword evidence="2 4" id="KW-0689">Ribosomal protein</keyword>
<dbReference type="PIRSF" id="PIRSF002161">
    <property type="entry name" value="Ribosomal_L5"/>
    <property type="match status" value="1"/>
</dbReference>
<gene>
    <name evidence="7" type="primary">rpl5</name>
</gene>
<evidence type="ECO:0000256" key="4">
    <source>
        <dbReference type="RuleBase" id="RU003930"/>
    </source>
</evidence>
<dbReference type="AlphaFoldDB" id="M4QAJ5"/>
<evidence type="ECO:0000256" key="2">
    <source>
        <dbReference type="ARBA" id="ARBA00022980"/>
    </source>
</evidence>
<dbReference type="PANTHER" id="PTHR11994">
    <property type="entry name" value="60S RIBOSOMAL PROTEIN L11-RELATED"/>
    <property type="match status" value="1"/>
</dbReference>
<dbReference type="FunFam" id="3.30.1440.10:FF:000001">
    <property type="entry name" value="50S ribosomal protein L5"/>
    <property type="match status" value="1"/>
</dbReference>
<evidence type="ECO:0000313" key="7">
    <source>
        <dbReference type="EMBL" id="AGH24341.1"/>
    </source>
</evidence>
<dbReference type="NCBIfam" id="NF000585">
    <property type="entry name" value="PRK00010.1"/>
    <property type="match status" value="1"/>
</dbReference>
<evidence type="ECO:0000256" key="3">
    <source>
        <dbReference type="ARBA" id="ARBA00023274"/>
    </source>
</evidence>
<comment type="similarity">
    <text evidence="1 4">Belongs to the universal ribosomal protein uL5 family.</text>
</comment>
<feature type="domain" description="Large ribosomal subunit protein uL5 N-terminal" evidence="5">
    <location>
        <begin position="24"/>
        <end position="80"/>
    </location>
</feature>
<feature type="domain" description="Large ribosomal subunit protein uL5 C-terminal" evidence="6">
    <location>
        <begin position="84"/>
        <end position="178"/>
    </location>
</feature>
<dbReference type="HAMAP" id="MF_01333_B">
    <property type="entry name" value="Ribosomal_uL5_B"/>
    <property type="match status" value="1"/>
</dbReference>
<evidence type="ECO:0000256" key="1">
    <source>
        <dbReference type="ARBA" id="ARBA00008553"/>
    </source>
</evidence>
<organism evidence="7">
    <name type="scientific">Reclinomonas americana ATCC 50283</name>
    <dbReference type="NCBI Taxonomy" id="1295594"/>
    <lineage>
        <taxon>Eukaryota</taxon>
        <taxon>Discoba</taxon>
        <taxon>Jakobida</taxon>
        <taxon>Histionina</taxon>
        <taxon>Histionidae</taxon>
        <taxon>Reclinomonas</taxon>
    </lineage>
</organism>
<proteinExistence type="inferred from homology"/>
<accession>M4QAJ5</accession>
<dbReference type="GO" id="GO:0003735">
    <property type="term" value="F:structural constituent of ribosome"/>
    <property type="evidence" value="ECO:0007669"/>
    <property type="project" value="InterPro"/>
</dbReference>
<protein>
    <submittedName>
        <fullName evidence="7">Ribosomal protein L5</fullName>
    </submittedName>
</protein>
<name>M4QAJ5_RECAM</name>
<dbReference type="InterPro" id="IPR031309">
    <property type="entry name" value="Ribosomal_uL5_C"/>
</dbReference>
<dbReference type="InterPro" id="IPR020930">
    <property type="entry name" value="Ribosomal_uL5_bac-type"/>
</dbReference>